<keyword evidence="2" id="KW-1185">Reference proteome</keyword>
<protein>
    <recommendedName>
        <fullName evidence="3">PA14 domain-containing protein</fullName>
    </recommendedName>
</protein>
<dbReference type="EMBL" id="JAICCF010000001">
    <property type="protein sequence ID" value="MBW8682704.1"/>
    <property type="molecule type" value="Genomic_DNA"/>
</dbReference>
<reference evidence="1 2" key="1">
    <citation type="submission" date="2021-08" db="EMBL/GenBank/DDBJ databases">
        <title>The genome sequence of Chitinophaga sp. B61.</title>
        <authorList>
            <person name="Zhang X."/>
        </authorList>
    </citation>
    <scope>NUCLEOTIDE SEQUENCE [LARGE SCALE GENOMIC DNA]</scope>
    <source>
        <strain evidence="1 2">B61</strain>
    </source>
</reference>
<accession>A0ABS7G4Z1</accession>
<dbReference type="RefSeq" id="WP_220247944.1">
    <property type="nucleotide sequence ID" value="NZ_JAICCF010000001.1"/>
</dbReference>
<organism evidence="1 2">
    <name type="scientific">Chitinophaga rhizophila</name>
    <dbReference type="NCBI Taxonomy" id="2866212"/>
    <lineage>
        <taxon>Bacteria</taxon>
        <taxon>Pseudomonadati</taxon>
        <taxon>Bacteroidota</taxon>
        <taxon>Chitinophagia</taxon>
        <taxon>Chitinophagales</taxon>
        <taxon>Chitinophagaceae</taxon>
        <taxon>Chitinophaga</taxon>
    </lineage>
</organism>
<dbReference type="Proteomes" id="UP000812961">
    <property type="component" value="Unassembled WGS sequence"/>
</dbReference>
<gene>
    <name evidence="1" type="ORF">K1Y79_00035</name>
</gene>
<name>A0ABS7G4Z1_9BACT</name>
<evidence type="ECO:0000313" key="2">
    <source>
        <dbReference type="Proteomes" id="UP000812961"/>
    </source>
</evidence>
<proteinExistence type="predicted"/>
<evidence type="ECO:0008006" key="3">
    <source>
        <dbReference type="Google" id="ProtNLM"/>
    </source>
</evidence>
<dbReference type="Gene3D" id="2.60.120.260">
    <property type="entry name" value="Galactose-binding domain-like"/>
    <property type="match status" value="1"/>
</dbReference>
<sequence>MKVRTKRGRIRIACFFLGLLVIQGLTPTVAWALTSGPVQPEAKQFEAAGTSDMVDLFSGDFQYNIPLLDVGGYPVNLNYKSGVGMDDEASWVGLGWNLNAGAMNRQLRGIADDSDGDTVRSENYMKPKITGGGKVMVRGELFGSGKKGGTEEGTEGGTKVSGSLSLGIFNDNYTGYGAEFGANAGISISLLSLGKHLPGFGAGAGVGLNSNTSDGVTVTPNVSLSARAEDEEDHTISASTSLATSYNTRQGLKSLSLSTSYSIDKGSQHHNGATINYNTPTFYPQAAMSFKSTNATYSGDFGGAAFGVFGGVGATGYISKREVRNEKQNNRAFGFLYAHKGSKAPDALMDFMREKNNPVVPELNNTPVPIATPDVFSYSSQLGGGQLRLSRMSSGVLFDNASGEVSDNQSLSAEYGVGKFLHMGVNVYYQDIVNKNGKWKNKNKFLPKGDFAEVETLEEEHAYFRQTGEKHVDDERFLEKISGEEAISIPIKGKEAQEFLKTSADRELVVDKSYKRDGRQLRRTGVMYLTAAEAMRTGLEKQIRNYPLNRLAGAKFQPTGAHMAFDTISRIDNYRRRNHISEMTVTGDDGKRLVYGLPVYNIRQDEYSFASHARKLDTASGLASFDVRADGKIEHKDMGRNNNSVDEYYHKESQPAYASSYMLTGILSPDYVDMTGDGITEDDRGTAFKFNYSKVKRDFHWRSPYTVNSKQAQFNKNLQADPDDDKASFVCGQKELWYLHSIESKTMVAYFITEDRRDAIGADWLGNRDTLTKQQVLKEIRLYSKNNLITPIKTVVFDYDYSLCPNVPNSLDNKGKLTLKSVYFRYASSTKGKHHPYEFTYATNASYNFLSVDRWGSYKPRFANIAGGFPQMRNDEFPYATQRVDMAASFAGTWHLSKIKLPTGGVIHVDYESDDYAYVQDKKATVMSAITGMFDGDGKPTANLVNARSFDIKVDNVGLTTTDREVFKEKCLNGEEYLYMKLYVNVSNKVLSTDEAYYDYIPCYARIKDVNVANGVARVRFEDDTVEGVKANPFASATWQRMRLDYPRYVYPGFNNRIKGETDVESIVRALGNAFGNLSELWQPFVSKSLSKRWATNIKLGKSYARIGKLDGKKLGGGSRVKRIRMSDEWSSMVDSQRNAVYGQEYDYTTTRGTQVISSGVAAYEPMIGSDENPLRQPLKYAQSVKWSLDNFFYMEEPFGETLYPSPQVGYREVKVRSLGADGIPDPLNKTGWLSYEFYTAKEYPVYLRQTPLQKYVHNPDSWSSFFGGMSVYEMSMSQGYTIFLNDMHGKSKAERVYNQKGQEIASTEYSYNDEEAGGAKRLKNIVDVVDYTGTISRDQVIGRDIDVFSDMQESEMKNTGQSVNFGVDIIPFFTYTLPIFHFPLAINDDYRLFRSASVLKTVEYSGVVKAVRKIINGSSTTASYLLFDKYSGEPVLTQSENEFEDPVYSLNIPAYWMYEGMGMAYKTLGTVFPEFTTDNDGLPDAKFRPFLAPGDELINTATGFRSWVIKTPASQGSSLRVIERTGRLAKGLKGPFKVCRSGYRNILSAPATAITSLKNPVIGNKLVLLGAGDLAKYKVINATAVLYDEAWGQAADCSMVSCPPGYQESADGRCYLAPNVNRAHEVIKGSQLANYGVHGGIFFADTSNVGDAERSLAPIWTNRLRNVGVWMNDVTPNYHWWGFEKCITIDTDEDVFIGHAADQSMKIFIDGMPYYHFDNGSDNISSWNIRSLHLSKGKHIFRIEASTARASQAMGFELYVASKQVLFAGTSPSILEKRLYSTEFLKNDPDALLFVRNGENGAIGWANYTCATGKNPDLCDGPVNCGYAEKGSCPEGYTRSADGLTCIPKVQEDMSAGGLAITAGKQYNRFGENGAWFYDLKGNEVGRSASGPWAPCGTGGGAGARTAVSGMAVARDSSMAKSLAVNASASSACGRLNDAGIWFSGGPYMNQWIGINRCITVPESKVYYMGMAVDNQMRVFIDGKLTRELMMTHSVDVTPFTSWRVYPVYLTAGQHVLTIEAMDKGGDYSVALELYDNSVYDMLRAVRLSDLKILFTTANLRNQTQVDTYLKDDVSGQIIKRRYSCASGPIDVCSGNFSCPPMPLDNSLNPYLLGYLGNWLPYKQMGWLTSRTGQDLINKTPVQGAGVRTSGAYGKFRAFWVYNSGWSIADNVEWVTSNTMTLYDPYSQELETKNALDLYSAARYGYKSTLPVAVGANMRQREIFYEGLEDYKFNRQLGALPVCDPDEFNIGKLIDKGGNTVAIDSNEAHSGNYSLKLNGSIDLKTHAFTYHHMPGIYLENNASGEYRRKADGWLGLRGFCPVTGSRYIFSAWVKDNAPAGGPGISVIVNDKQVELKKVAVVEGWKLVEGVLNLAEYTQSANLAVINMKLQGSGCNLDDIRIFPYDGQLKTFSYDDTTQRVMAELDENNYATFYEYDDEGSLVRVKKETERGIMTIKESRSAYRKSKP</sequence>
<evidence type="ECO:0000313" key="1">
    <source>
        <dbReference type="EMBL" id="MBW8682704.1"/>
    </source>
</evidence>
<comment type="caution">
    <text evidence="1">The sequence shown here is derived from an EMBL/GenBank/DDBJ whole genome shotgun (WGS) entry which is preliminary data.</text>
</comment>